<name>A0ABR8RP92_9CELL</name>
<protein>
    <submittedName>
        <fullName evidence="1">Uncharacterized protein</fullName>
    </submittedName>
</protein>
<keyword evidence="2" id="KW-1185">Reference proteome</keyword>
<sequence length="264" mass="29280">MGKEQAVSILVGSREEPARPYSHMWRIFSRGTSFYVKARHPELGQFKVSLHGPDPRPELRPGFRFGVDRSVPATTNLLTGEQGHRGTWYEGEQMPGPSGARRVLRIRFGWDMFQPGMPAGLIKFDLSRGMTGALIKFPDVGYAVDVDFFVADGAPYWPGRVEKIRKANSAIKPIVNTANQFLTAVNVHRSMFRNPTPPTEGNLPPMSEGDLVRGVVAWLPEGGQFPWITELPVSRTAFRDLDAYRPPRAISTVGLTGTRMSGDS</sequence>
<accession>A0ABR8RP92</accession>
<dbReference type="EMBL" id="JACSQQ010000005">
    <property type="protein sequence ID" value="MBD7949605.1"/>
    <property type="molecule type" value="Genomic_DNA"/>
</dbReference>
<comment type="caution">
    <text evidence="1">The sequence shown here is derived from an EMBL/GenBank/DDBJ whole genome shotgun (WGS) entry which is preliminary data.</text>
</comment>
<evidence type="ECO:0000313" key="1">
    <source>
        <dbReference type="EMBL" id="MBD7949605.1"/>
    </source>
</evidence>
<evidence type="ECO:0000313" key="2">
    <source>
        <dbReference type="Proteomes" id="UP000641803"/>
    </source>
</evidence>
<dbReference type="RefSeq" id="WP_191795012.1">
    <property type="nucleotide sequence ID" value="NZ_JACSQQ010000005.1"/>
</dbReference>
<proteinExistence type="predicted"/>
<gene>
    <name evidence="1" type="ORF">H9652_04170</name>
</gene>
<reference evidence="1 2" key="1">
    <citation type="submission" date="2020-08" db="EMBL/GenBank/DDBJ databases">
        <title>A Genomic Blueprint of the Chicken Gut Microbiome.</title>
        <authorList>
            <person name="Gilroy R."/>
            <person name="Ravi A."/>
            <person name="Getino M."/>
            <person name="Pursley I."/>
            <person name="Horton D.L."/>
            <person name="Alikhan N.-F."/>
            <person name="Baker D."/>
            <person name="Gharbi K."/>
            <person name="Hall N."/>
            <person name="Watson M."/>
            <person name="Adriaenssens E.M."/>
            <person name="Foster-Nyarko E."/>
            <person name="Jarju S."/>
            <person name="Secka A."/>
            <person name="Antonio M."/>
            <person name="Oren A."/>
            <person name="Chaudhuri R."/>
            <person name="La Ragione R.M."/>
            <person name="Hildebrand F."/>
            <person name="Pallen M.J."/>
        </authorList>
    </citation>
    <scope>NUCLEOTIDE SEQUENCE [LARGE SCALE GENOMIC DNA]</scope>
    <source>
        <strain evidence="1 2">Sa4CUA1</strain>
    </source>
</reference>
<organism evidence="1 2">
    <name type="scientific">Oerskovia rustica</name>
    <dbReference type="NCBI Taxonomy" id="2762237"/>
    <lineage>
        <taxon>Bacteria</taxon>
        <taxon>Bacillati</taxon>
        <taxon>Actinomycetota</taxon>
        <taxon>Actinomycetes</taxon>
        <taxon>Micrococcales</taxon>
        <taxon>Cellulomonadaceae</taxon>
        <taxon>Oerskovia</taxon>
    </lineage>
</organism>
<dbReference type="Proteomes" id="UP000641803">
    <property type="component" value="Unassembled WGS sequence"/>
</dbReference>